<dbReference type="Proteomes" id="UP000078200">
    <property type="component" value="Unassembled WGS sequence"/>
</dbReference>
<feature type="signal peptide" evidence="1">
    <location>
        <begin position="1"/>
        <end position="18"/>
    </location>
</feature>
<keyword evidence="1" id="KW-0732">Signal</keyword>
<name>A0A1A9V5J4_GLOAU</name>
<evidence type="ECO:0008006" key="4">
    <source>
        <dbReference type="Google" id="ProtNLM"/>
    </source>
</evidence>
<evidence type="ECO:0000256" key="1">
    <source>
        <dbReference type="SAM" id="SignalP"/>
    </source>
</evidence>
<protein>
    <recommendedName>
        <fullName evidence="4">PiggyBac transposable element-derived protein domain-containing protein</fullName>
    </recommendedName>
</protein>
<evidence type="ECO:0000313" key="3">
    <source>
        <dbReference type="Proteomes" id="UP000078200"/>
    </source>
</evidence>
<reference evidence="2" key="1">
    <citation type="submission" date="2020-05" db="UniProtKB">
        <authorList>
            <consortium name="EnsemblMetazoa"/>
        </authorList>
    </citation>
    <scope>IDENTIFICATION</scope>
    <source>
        <strain evidence="2">TTRI</strain>
    </source>
</reference>
<dbReference type="VEuPathDB" id="VectorBase:GAUT026699"/>
<evidence type="ECO:0000313" key="2">
    <source>
        <dbReference type="EnsemblMetazoa" id="GAUT026699-PA"/>
    </source>
</evidence>
<proteinExistence type="predicted"/>
<organism evidence="2 3">
    <name type="scientific">Glossina austeni</name>
    <name type="common">Savannah tsetse fly</name>
    <dbReference type="NCBI Taxonomy" id="7395"/>
    <lineage>
        <taxon>Eukaryota</taxon>
        <taxon>Metazoa</taxon>
        <taxon>Ecdysozoa</taxon>
        <taxon>Arthropoda</taxon>
        <taxon>Hexapoda</taxon>
        <taxon>Insecta</taxon>
        <taxon>Pterygota</taxon>
        <taxon>Neoptera</taxon>
        <taxon>Endopterygota</taxon>
        <taxon>Diptera</taxon>
        <taxon>Brachycera</taxon>
        <taxon>Muscomorpha</taxon>
        <taxon>Hippoboscoidea</taxon>
        <taxon>Glossinidae</taxon>
        <taxon>Glossina</taxon>
    </lineage>
</organism>
<sequence length="165" mass="19495">MFNLLVVDILIYFTELSSENVVSEETLKYSAIETTKEIETNQILVENNLSVFVETLKDSLPNIQNFRRPILWYLPLDEILVISFVFNRSHMMTVIETIFICATQTKFYSENFNFRAECLHSDSQSFKIKRTERRIVCIECIEFRFSKSLMPVSCTTELKKQLFYI</sequence>
<accession>A0A1A9V5J4</accession>
<feature type="chain" id="PRO_5008399054" description="PiggyBac transposable element-derived protein domain-containing protein" evidence="1">
    <location>
        <begin position="19"/>
        <end position="165"/>
    </location>
</feature>
<keyword evidence="3" id="KW-1185">Reference proteome</keyword>
<dbReference type="AlphaFoldDB" id="A0A1A9V5J4"/>
<dbReference type="EnsemblMetazoa" id="GAUT026699-RA">
    <property type="protein sequence ID" value="GAUT026699-PA"/>
    <property type="gene ID" value="GAUT026699"/>
</dbReference>